<dbReference type="EMBL" id="CP158375">
    <property type="protein sequence ID" value="XDO96597.1"/>
    <property type="molecule type" value="Genomic_DNA"/>
</dbReference>
<reference evidence="1" key="1">
    <citation type="submission" date="2024-06" db="EMBL/GenBank/DDBJ databases">
        <title>Caulobacter inopinatus, sp. nov.</title>
        <authorList>
            <person name="Donachie S.P."/>
        </authorList>
    </citation>
    <scope>NUCLEOTIDE SEQUENCE</scope>
    <source>
        <strain evidence="1">73W</strain>
    </source>
</reference>
<dbReference type="RefSeq" id="WP_369059438.1">
    <property type="nucleotide sequence ID" value="NZ_CP158375.1"/>
</dbReference>
<evidence type="ECO:0000313" key="1">
    <source>
        <dbReference type="EMBL" id="XDO96597.1"/>
    </source>
</evidence>
<sequence length="124" mass="13300">MNLLHPVSTTAAAKAAAAFAETLTREGLAAHTVRLEATAFSSPHAGLAKALLRGLDGRAPMHPLRDLIFDETAEGSPLAETLQLRAFDARGMLLMSQLHDVRRGRQTAFMQSRRLMHGCVGAIA</sequence>
<protein>
    <submittedName>
        <fullName evidence="1">Uncharacterized protein</fullName>
    </submittedName>
</protein>
<name>A0AB39KSR5_9CAUL</name>
<proteinExistence type="predicted"/>
<accession>A0AB39KSR5</accession>
<gene>
    <name evidence="1" type="ORF">ABOZ73_17805</name>
</gene>
<dbReference type="AlphaFoldDB" id="A0AB39KSR5"/>
<organism evidence="1">
    <name type="scientific">Caulobacter sp. 73W</name>
    <dbReference type="NCBI Taxonomy" id="3161137"/>
    <lineage>
        <taxon>Bacteria</taxon>
        <taxon>Pseudomonadati</taxon>
        <taxon>Pseudomonadota</taxon>
        <taxon>Alphaproteobacteria</taxon>
        <taxon>Caulobacterales</taxon>
        <taxon>Caulobacteraceae</taxon>
        <taxon>Caulobacter</taxon>
    </lineage>
</organism>